<accession>A0ABU0IPR8</accession>
<dbReference type="EMBL" id="JAUSVS010000002">
    <property type="protein sequence ID" value="MDQ0464002.1"/>
    <property type="molecule type" value="Genomic_DNA"/>
</dbReference>
<feature type="transmembrane region" description="Helical" evidence="4">
    <location>
        <begin position="6"/>
        <end position="27"/>
    </location>
</feature>
<evidence type="ECO:0000313" key="6">
    <source>
        <dbReference type="EMBL" id="MDQ0464002.1"/>
    </source>
</evidence>
<evidence type="ECO:0000313" key="7">
    <source>
        <dbReference type="Proteomes" id="UP001228905"/>
    </source>
</evidence>
<dbReference type="PROSITE" id="PS01124">
    <property type="entry name" value="HTH_ARAC_FAMILY_2"/>
    <property type="match status" value="1"/>
</dbReference>
<feature type="domain" description="HTH araC/xylS-type" evidence="5">
    <location>
        <begin position="248"/>
        <end position="353"/>
    </location>
</feature>
<evidence type="ECO:0000256" key="1">
    <source>
        <dbReference type="ARBA" id="ARBA00023015"/>
    </source>
</evidence>
<feature type="transmembrane region" description="Helical" evidence="4">
    <location>
        <begin position="169"/>
        <end position="190"/>
    </location>
</feature>
<protein>
    <submittedName>
        <fullName evidence="6">AraC-like DNA-binding protein</fullName>
    </submittedName>
</protein>
<evidence type="ECO:0000256" key="4">
    <source>
        <dbReference type="SAM" id="Phobius"/>
    </source>
</evidence>
<organism evidence="6 7">
    <name type="scientific">Caulobacter ginsengisoli</name>
    <dbReference type="NCBI Taxonomy" id="400775"/>
    <lineage>
        <taxon>Bacteria</taxon>
        <taxon>Pseudomonadati</taxon>
        <taxon>Pseudomonadota</taxon>
        <taxon>Alphaproteobacteria</taxon>
        <taxon>Caulobacterales</taxon>
        <taxon>Caulobacteraceae</taxon>
        <taxon>Caulobacter</taxon>
    </lineage>
</organism>
<name>A0ABU0IPR8_9CAUL</name>
<comment type="caution">
    <text evidence="6">The sequence shown here is derived from an EMBL/GenBank/DDBJ whole genome shotgun (WGS) entry which is preliminary data.</text>
</comment>
<evidence type="ECO:0000256" key="2">
    <source>
        <dbReference type="ARBA" id="ARBA00023125"/>
    </source>
</evidence>
<gene>
    <name evidence="6" type="ORF">QO010_001773</name>
</gene>
<dbReference type="PANTHER" id="PTHR43280:SF29">
    <property type="entry name" value="ARAC-FAMILY TRANSCRIPTIONAL REGULATOR"/>
    <property type="match status" value="1"/>
</dbReference>
<dbReference type="RefSeq" id="WP_307348324.1">
    <property type="nucleotide sequence ID" value="NZ_JAUSVS010000002.1"/>
</dbReference>
<dbReference type="PANTHER" id="PTHR43280">
    <property type="entry name" value="ARAC-FAMILY TRANSCRIPTIONAL REGULATOR"/>
    <property type="match status" value="1"/>
</dbReference>
<dbReference type="SMART" id="SM00342">
    <property type="entry name" value="HTH_ARAC"/>
    <property type="match status" value="1"/>
</dbReference>
<keyword evidence="4" id="KW-0812">Transmembrane</keyword>
<dbReference type="InterPro" id="IPR018060">
    <property type="entry name" value="HTH_AraC"/>
</dbReference>
<keyword evidence="1" id="KW-0805">Transcription regulation</keyword>
<dbReference type="SUPFAM" id="SSF46689">
    <property type="entry name" value="Homeodomain-like"/>
    <property type="match status" value="1"/>
</dbReference>
<dbReference type="InterPro" id="IPR009057">
    <property type="entry name" value="Homeodomain-like_sf"/>
</dbReference>
<reference evidence="6 7" key="1">
    <citation type="submission" date="2023-07" db="EMBL/GenBank/DDBJ databases">
        <title>Genomic Encyclopedia of Type Strains, Phase IV (KMG-IV): sequencing the most valuable type-strain genomes for metagenomic binning, comparative biology and taxonomic classification.</title>
        <authorList>
            <person name="Goeker M."/>
        </authorList>
    </citation>
    <scope>NUCLEOTIDE SEQUENCE [LARGE SCALE GENOMIC DNA]</scope>
    <source>
        <strain evidence="6 7">DSM 18695</strain>
    </source>
</reference>
<evidence type="ECO:0000256" key="3">
    <source>
        <dbReference type="ARBA" id="ARBA00023163"/>
    </source>
</evidence>
<feature type="transmembrane region" description="Helical" evidence="4">
    <location>
        <begin position="34"/>
        <end position="54"/>
    </location>
</feature>
<feature type="transmembrane region" description="Helical" evidence="4">
    <location>
        <begin position="134"/>
        <end position="153"/>
    </location>
</feature>
<dbReference type="PROSITE" id="PS00041">
    <property type="entry name" value="HTH_ARAC_FAMILY_1"/>
    <property type="match status" value="1"/>
</dbReference>
<sequence>MNLPLLFFAVDVATVVCAVLLAARVLASHPRQPAAQLIALIAVSVVCHVILGRAEYGLWTPPALRIEVGAWRPWLNLGRNLAPGLFMLLVFRLFADRQRPPPVLWGLLAAQLFLEEPVRWLLPAGSALAPLLTQIAPTLLQLLFAGLAVYWTLADWRFDLVEARRRARALVLVVVGINVVASSLLLRWLIPADSLANYQTHLGLGVANLLLMGGLLFRYMGESRLLDPDRPRERATPAAQSADAAALARLERLLSEGLVYREPNLTLGVLAERVGVPEYRLRRLIHEALGHRNFNAFLHSYRIAEACEQLRDPALRRTPILTIGLSVGYQSINTFNRAFREVTGQTPSVWRAAAEASPESA</sequence>
<evidence type="ECO:0000259" key="5">
    <source>
        <dbReference type="PROSITE" id="PS01124"/>
    </source>
</evidence>
<keyword evidence="4" id="KW-0472">Membrane</keyword>
<proteinExistence type="predicted"/>
<dbReference type="Proteomes" id="UP001228905">
    <property type="component" value="Unassembled WGS sequence"/>
</dbReference>
<feature type="transmembrane region" description="Helical" evidence="4">
    <location>
        <begin position="202"/>
        <end position="220"/>
    </location>
</feature>
<dbReference type="InterPro" id="IPR018062">
    <property type="entry name" value="HTH_AraC-typ_CS"/>
</dbReference>
<keyword evidence="7" id="KW-1185">Reference proteome</keyword>
<keyword evidence="3" id="KW-0804">Transcription</keyword>
<keyword evidence="4" id="KW-1133">Transmembrane helix</keyword>
<dbReference type="Gene3D" id="1.10.10.60">
    <property type="entry name" value="Homeodomain-like"/>
    <property type="match status" value="1"/>
</dbReference>
<dbReference type="Pfam" id="PF12833">
    <property type="entry name" value="HTH_18"/>
    <property type="match status" value="1"/>
</dbReference>
<keyword evidence="2" id="KW-0238">DNA-binding</keyword>